<accession>A0A4Q2EL44</accession>
<dbReference type="Pfam" id="PF25976">
    <property type="entry name" value="LpqB_N"/>
    <property type="match status" value="1"/>
</dbReference>
<reference evidence="5 6" key="1">
    <citation type="submission" date="2018-01" db="EMBL/GenBank/DDBJ databases">
        <title>Lactibacter flavus gen. nov., sp. nov., a novel bacterium of the family Propionibacteriaceae isolated from raw milk and dairy products.</title>
        <authorList>
            <person name="Wenning M."/>
            <person name="Breitenwieser F."/>
            <person name="Huptas C."/>
            <person name="von Neubeck M."/>
            <person name="Busse H.-J."/>
            <person name="Scherer S."/>
        </authorList>
    </citation>
    <scope>NUCLEOTIDE SEQUENCE [LARGE SCALE GENOMIC DNA]</scope>
    <source>
        <strain evidence="5 6">VG341</strain>
    </source>
</reference>
<dbReference type="Pfam" id="PF10646">
    <property type="entry name" value="Germane"/>
    <property type="match status" value="1"/>
</dbReference>
<dbReference type="PROSITE" id="PS51257">
    <property type="entry name" value="PROKAR_LIPOPROTEIN"/>
    <property type="match status" value="1"/>
</dbReference>
<sequence length="566" mass="59488">MAKKLTALLVGACLLLTGCSGVPTSGPVERVSADPGHVNSGVEIAPAPPGPNATPVEVVEGFLHAQASWQPQYAVARAYLTTEAAQRWRPEAGVRVYAEGNPVVATDTTATLRAPLVGTVDATGAYWQSTGTVDQDFGLVKNAEGRWRISTPPEGLTISEYLFASAFSRVTPYFFEPGGRWLVPDPRYYPRGSQAYEGAVQAVLEGPTDWLKPAVRPTDVSASLSHVSVSSTGMAAITLRGAGAPPAAAARTTLLTQLTRTFAQFETVTAIEVTWEGEPEPWTLPPYGRTIPVSAFPDADPAPRQGSRQLFAVTDGVLVRAMEGGGGNANLVVAPGITGAVTAAVRSDAVSAAAVTQDRTTLVVAPLSENASRTVATGIGLRRPDFDRQGFLWVNDDQGHWSLQIADNTWVQLDTSALGEGKIETFRIAPDGIRVAIIITRPSGQHVLGVARIDRGEGVAVRAWRELSVATSQATPTSVIDVGWRTPDSLLALVGEGRTTGVFAIAQDGSSVAAIGPTAVVDAEQLAVAPGVPPMVRTAGGDVWRYNSDFRWSLHLSGASSVLYPG</sequence>
<evidence type="ECO:0000259" key="3">
    <source>
        <dbReference type="Pfam" id="PF10647"/>
    </source>
</evidence>
<dbReference type="InterPro" id="IPR018910">
    <property type="entry name" value="LpqB_C"/>
</dbReference>
<dbReference type="InterPro" id="IPR019606">
    <property type="entry name" value="GerMN"/>
</dbReference>
<comment type="caution">
    <text evidence="5">The sequence shown here is derived from an EMBL/GenBank/DDBJ whole genome shotgun (WGS) entry which is preliminary data.</text>
</comment>
<organism evidence="5 6">
    <name type="scientific">Propioniciclava flava</name>
    <dbReference type="NCBI Taxonomy" id="2072026"/>
    <lineage>
        <taxon>Bacteria</taxon>
        <taxon>Bacillati</taxon>
        <taxon>Actinomycetota</taxon>
        <taxon>Actinomycetes</taxon>
        <taxon>Propionibacteriales</taxon>
        <taxon>Propionibacteriaceae</taxon>
        <taxon>Propioniciclava</taxon>
    </lineage>
</organism>
<feature type="domain" description="GerMN" evidence="2">
    <location>
        <begin position="173"/>
        <end position="279"/>
    </location>
</feature>
<feature type="domain" description="Lipoprotein LpqB C-terminal" evidence="3">
    <location>
        <begin position="329"/>
        <end position="560"/>
    </location>
</feature>
<keyword evidence="1" id="KW-0732">Signal</keyword>
<dbReference type="InterPro" id="IPR059026">
    <property type="entry name" value="LpqB_N"/>
</dbReference>
<gene>
    <name evidence="5" type="ORF">C1706_00220</name>
</gene>
<dbReference type="Pfam" id="PF10647">
    <property type="entry name" value="Gmad1"/>
    <property type="match status" value="1"/>
</dbReference>
<evidence type="ECO:0000259" key="4">
    <source>
        <dbReference type="Pfam" id="PF25976"/>
    </source>
</evidence>
<name>A0A4Q2EL44_9ACTN</name>
<feature type="chain" id="PRO_5039598489" description="GerMN domain-containing protein" evidence="1">
    <location>
        <begin position="26"/>
        <end position="566"/>
    </location>
</feature>
<evidence type="ECO:0000259" key="2">
    <source>
        <dbReference type="Pfam" id="PF10646"/>
    </source>
</evidence>
<protein>
    <recommendedName>
        <fullName evidence="7">GerMN domain-containing protein</fullName>
    </recommendedName>
</protein>
<proteinExistence type="predicted"/>
<dbReference type="EMBL" id="PPCV01000001">
    <property type="protein sequence ID" value="RXW33234.1"/>
    <property type="molecule type" value="Genomic_DNA"/>
</dbReference>
<dbReference type="OrthoDB" id="3226781at2"/>
<evidence type="ECO:0000256" key="1">
    <source>
        <dbReference type="SAM" id="SignalP"/>
    </source>
</evidence>
<feature type="signal peptide" evidence="1">
    <location>
        <begin position="1"/>
        <end position="25"/>
    </location>
</feature>
<dbReference type="RefSeq" id="WP_129457201.1">
    <property type="nucleotide sequence ID" value="NZ_PPCV01000001.1"/>
</dbReference>
<dbReference type="AlphaFoldDB" id="A0A4Q2EL44"/>
<evidence type="ECO:0008006" key="7">
    <source>
        <dbReference type="Google" id="ProtNLM"/>
    </source>
</evidence>
<keyword evidence="6" id="KW-1185">Reference proteome</keyword>
<evidence type="ECO:0000313" key="6">
    <source>
        <dbReference type="Proteomes" id="UP000290624"/>
    </source>
</evidence>
<dbReference type="Proteomes" id="UP000290624">
    <property type="component" value="Unassembled WGS sequence"/>
</dbReference>
<feature type="domain" description="Lipoprotein LpqB N-terminal" evidence="4">
    <location>
        <begin position="48"/>
        <end position="163"/>
    </location>
</feature>
<evidence type="ECO:0000313" key="5">
    <source>
        <dbReference type="EMBL" id="RXW33234.1"/>
    </source>
</evidence>